<dbReference type="PROSITE" id="PS00101">
    <property type="entry name" value="HEXAPEP_TRANSFERASES"/>
    <property type="match status" value="1"/>
</dbReference>
<keyword evidence="8" id="KW-1185">Reference proteome</keyword>
<dbReference type="RefSeq" id="WP_112332725.1">
    <property type="nucleotide sequence ID" value="NZ_JADPHD010000011.1"/>
</dbReference>
<dbReference type="PANTHER" id="PTHR43017:SF1">
    <property type="entry name" value="ACETYLTRANSFERASE YJL218W-RELATED"/>
    <property type="match status" value="1"/>
</dbReference>
<name>A0A328UHW0_9FIRM</name>
<dbReference type="Gene3D" id="2.160.10.10">
    <property type="entry name" value="Hexapeptide repeat proteins"/>
    <property type="match status" value="1"/>
</dbReference>
<dbReference type="Pfam" id="PF12464">
    <property type="entry name" value="Mac"/>
    <property type="match status" value="1"/>
</dbReference>
<keyword evidence="2 5" id="KW-0808">Transferase</keyword>
<comment type="caution">
    <text evidence="7">The sequence shown here is derived from an EMBL/GenBank/DDBJ whole genome shotgun (WGS) entry which is preliminary data.</text>
</comment>
<dbReference type="PANTHER" id="PTHR43017">
    <property type="entry name" value="GALACTOSIDE O-ACETYLTRANSFERASE"/>
    <property type="match status" value="1"/>
</dbReference>
<sequence>MTEKEKMIAGKWYDAADAELCELRAYAHSRTEEFNRTTGEDAEKRRLILAELLGGIGEGSSILPTVKFDYGCNTYIGSRCFVNFNAVFLDCAQIRLGNDVFVGPGVFFLTPTHPLLARERNLHTGEDGALHEIEAAKPITVEDNVWLGGGVVITPGVTIGHDAVIGAGSVVTRDIPAGVVAAGNPCRVLRPITEADRIDMA</sequence>
<proteinExistence type="inferred from homology"/>
<reference evidence="7 8" key="1">
    <citation type="submission" date="2018-06" db="EMBL/GenBank/DDBJ databases">
        <title>Noncontiguous genome sequence of Ruminococcaceae bacterium ASD2818.</title>
        <authorList>
            <person name="Chaplin A.V."/>
            <person name="Sokolova S.R."/>
            <person name="Kochetkova T.O."/>
            <person name="Goltsov A.Y."/>
            <person name="Trofimov D.Y."/>
            <person name="Efimov B.A."/>
        </authorList>
    </citation>
    <scope>NUCLEOTIDE SEQUENCE [LARGE SCALE GENOMIC DNA]</scope>
    <source>
        <strain evidence="7 8">ASD2818</strain>
    </source>
</reference>
<dbReference type="AlphaFoldDB" id="A0A328UHW0"/>
<dbReference type="Proteomes" id="UP000249377">
    <property type="component" value="Unassembled WGS sequence"/>
</dbReference>
<dbReference type="InterPro" id="IPR018357">
    <property type="entry name" value="Hexapep_transf_CS"/>
</dbReference>
<dbReference type="SUPFAM" id="SSF51161">
    <property type="entry name" value="Trimeric LpxA-like enzymes"/>
    <property type="match status" value="1"/>
</dbReference>
<dbReference type="InterPro" id="IPR039369">
    <property type="entry name" value="LacA-like"/>
</dbReference>
<dbReference type="EC" id="2.3.1.-" evidence="5"/>
<keyword evidence="4 5" id="KW-0012">Acyltransferase</keyword>
<dbReference type="InterPro" id="IPR011004">
    <property type="entry name" value="Trimer_LpxA-like_sf"/>
</dbReference>
<comment type="similarity">
    <text evidence="1 5">Belongs to the transferase hexapeptide repeat family.</text>
</comment>
<accession>A0A328UHW0</accession>
<evidence type="ECO:0000256" key="1">
    <source>
        <dbReference type="ARBA" id="ARBA00007274"/>
    </source>
</evidence>
<dbReference type="Pfam" id="PF00132">
    <property type="entry name" value="Hexapep"/>
    <property type="match status" value="1"/>
</dbReference>
<evidence type="ECO:0000256" key="5">
    <source>
        <dbReference type="RuleBase" id="RU367021"/>
    </source>
</evidence>
<dbReference type="GO" id="GO:0008870">
    <property type="term" value="F:galactoside O-acetyltransferase activity"/>
    <property type="evidence" value="ECO:0007669"/>
    <property type="project" value="TreeGrafter"/>
</dbReference>
<dbReference type="InterPro" id="IPR001451">
    <property type="entry name" value="Hexapep"/>
</dbReference>
<feature type="domain" description="Maltose/galactoside acetyltransferase" evidence="6">
    <location>
        <begin position="4"/>
        <end position="58"/>
    </location>
</feature>
<dbReference type="SMART" id="SM01266">
    <property type="entry name" value="Mac"/>
    <property type="match status" value="1"/>
</dbReference>
<evidence type="ECO:0000256" key="2">
    <source>
        <dbReference type="ARBA" id="ARBA00022679"/>
    </source>
</evidence>
<evidence type="ECO:0000256" key="4">
    <source>
        <dbReference type="ARBA" id="ARBA00023315"/>
    </source>
</evidence>
<keyword evidence="3" id="KW-0677">Repeat</keyword>
<dbReference type="InterPro" id="IPR024688">
    <property type="entry name" value="Mac_dom"/>
</dbReference>
<evidence type="ECO:0000256" key="3">
    <source>
        <dbReference type="ARBA" id="ARBA00022737"/>
    </source>
</evidence>
<dbReference type="FunFam" id="2.160.10.10:FF:000025">
    <property type="entry name" value="Hexapeptide-repeat containing-acetyltransferase"/>
    <property type="match status" value="1"/>
</dbReference>
<gene>
    <name evidence="7" type="ORF">DPQ25_08435</name>
</gene>
<protein>
    <recommendedName>
        <fullName evidence="5">Acetyltransferase</fullName>
        <ecNumber evidence="5">2.3.1.-</ecNumber>
    </recommendedName>
</protein>
<evidence type="ECO:0000313" key="7">
    <source>
        <dbReference type="EMBL" id="RAQ28804.1"/>
    </source>
</evidence>
<evidence type="ECO:0000313" key="8">
    <source>
        <dbReference type="Proteomes" id="UP000249377"/>
    </source>
</evidence>
<dbReference type="EMBL" id="QLYR01000004">
    <property type="protein sequence ID" value="RAQ28804.1"/>
    <property type="molecule type" value="Genomic_DNA"/>
</dbReference>
<organism evidence="7 8">
    <name type="scientific">Hydrogeniiclostridium mannosilyticum</name>
    <dbReference type="NCBI Taxonomy" id="2764322"/>
    <lineage>
        <taxon>Bacteria</taxon>
        <taxon>Bacillati</taxon>
        <taxon>Bacillota</taxon>
        <taxon>Clostridia</taxon>
        <taxon>Eubacteriales</taxon>
        <taxon>Acutalibacteraceae</taxon>
        <taxon>Hydrogeniiclostridium</taxon>
    </lineage>
</organism>
<evidence type="ECO:0000259" key="6">
    <source>
        <dbReference type="SMART" id="SM01266"/>
    </source>
</evidence>
<dbReference type="CDD" id="cd03357">
    <property type="entry name" value="LbH_MAT_GAT"/>
    <property type="match status" value="1"/>
</dbReference>